<sequence length="436" mass="47235">MKDSKLWIAAGVAAGVGLLLLAKVLKPGVDVDPGFNRARLVDVVQVQQQPLAPEAQGFGRVSAKVNWQALSEVGGEVIYRHPDLYAGRLLLKGTELLRIDPLEYQLKLAQAQADRSSAQAQLTRVDQSQSNLKSSLELEQSRLKLVQAETKRKQQLFQQNLISDSELDTQQTSLLAQRNVVQDLQNQLALVPDDRLVAVAQLKVASAAVNDAERRLAKTVFTLPFDGRIGDVNIEQAQVVSAGQVLFEAQGMDIMEVEAQVAMHEFRTLAAGFTAAPVPGKFQVSDLNLAASIEVESGQWSSRWDATVTGIRQNIDPNQATVGVVLEIAQDWSQLDLTERPPLSQDLFVRTTIVGAPQTVLTVPARALRQSSLYLLKQGKLAITPVEILFRSGDVVAVVGSNEGALTAGDTVVMNDLIPAIDGMALRTTTAQESQP</sequence>
<evidence type="ECO:0000313" key="2">
    <source>
        <dbReference type="Proteomes" id="UP000501602"/>
    </source>
</evidence>
<dbReference type="EMBL" id="CP051180">
    <property type="protein sequence ID" value="QIZ75728.1"/>
    <property type="molecule type" value="Genomic_DNA"/>
</dbReference>
<protein>
    <submittedName>
        <fullName evidence="1">HlyD family efflux transporter periplasmic adaptor subunit</fullName>
    </submittedName>
</protein>
<dbReference type="Gene3D" id="2.40.420.20">
    <property type="match status" value="1"/>
</dbReference>
<organism evidence="1 2">
    <name type="scientific">Ferrimonas lipolytica</name>
    <dbReference type="NCBI Taxonomy" id="2724191"/>
    <lineage>
        <taxon>Bacteria</taxon>
        <taxon>Pseudomonadati</taxon>
        <taxon>Pseudomonadota</taxon>
        <taxon>Gammaproteobacteria</taxon>
        <taxon>Alteromonadales</taxon>
        <taxon>Ferrimonadaceae</taxon>
        <taxon>Ferrimonas</taxon>
    </lineage>
</organism>
<dbReference type="Gene3D" id="2.40.30.170">
    <property type="match status" value="1"/>
</dbReference>
<dbReference type="AlphaFoldDB" id="A0A6H1UA76"/>
<accession>A0A6H1UA76</accession>
<gene>
    <name evidence="1" type="ORF">HER31_01720</name>
</gene>
<evidence type="ECO:0000313" key="1">
    <source>
        <dbReference type="EMBL" id="QIZ75728.1"/>
    </source>
</evidence>
<dbReference type="PANTHER" id="PTHR30469:SF15">
    <property type="entry name" value="HLYD FAMILY OF SECRETION PROTEINS"/>
    <property type="match status" value="1"/>
</dbReference>
<dbReference type="Proteomes" id="UP000501602">
    <property type="component" value="Chromosome"/>
</dbReference>
<dbReference type="GO" id="GO:0015562">
    <property type="term" value="F:efflux transmembrane transporter activity"/>
    <property type="evidence" value="ECO:0007669"/>
    <property type="project" value="TreeGrafter"/>
</dbReference>
<keyword evidence="2" id="KW-1185">Reference proteome</keyword>
<dbReference type="Gene3D" id="2.40.50.100">
    <property type="match status" value="1"/>
</dbReference>
<dbReference type="KEGG" id="fes:HER31_01720"/>
<dbReference type="GO" id="GO:1990281">
    <property type="term" value="C:efflux pump complex"/>
    <property type="evidence" value="ECO:0007669"/>
    <property type="project" value="TreeGrafter"/>
</dbReference>
<name>A0A6H1UA76_9GAMM</name>
<reference evidence="1 2" key="1">
    <citation type="submission" date="2020-04" db="EMBL/GenBank/DDBJ databases">
        <title>Ferrimonas sp. S7 isolated from sea water.</title>
        <authorList>
            <person name="Bae S.S."/>
            <person name="Baek K."/>
        </authorList>
    </citation>
    <scope>NUCLEOTIDE SEQUENCE [LARGE SCALE GENOMIC DNA]</scope>
    <source>
        <strain evidence="1 2">S7</strain>
    </source>
</reference>
<dbReference type="RefSeq" id="WP_168658989.1">
    <property type="nucleotide sequence ID" value="NZ_CP051180.1"/>
</dbReference>
<dbReference type="SUPFAM" id="SSF111369">
    <property type="entry name" value="HlyD-like secretion proteins"/>
    <property type="match status" value="2"/>
</dbReference>
<dbReference type="PANTHER" id="PTHR30469">
    <property type="entry name" value="MULTIDRUG RESISTANCE PROTEIN MDTA"/>
    <property type="match status" value="1"/>
</dbReference>
<proteinExistence type="predicted"/>
<dbReference type="Gene3D" id="1.10.287.470">
    <property type="entry name" value="Helix hairpin bin"/>
    <property type="match status" value="1"/>
</dbReference>